<reference evidence="3" key="1">
    <citation type="submission" date="2021-01" db="EMBL/GenBank/DDBJ databases">
        <authorList>
            <person name="Li R."/>
            <person name="Bekaert M."/>
        </authorList>
    </citation>
    <scope>NUCLEOTIDE SEQUENCE</scope>
    <source>
        <strain evidence="3">Farmed</strain>
    </source>
</reference>
<dbReference type="OrthoDB" id="6512834at2759"/>
<organism evidence="3 4">
    <name type="scientific">Acanthosepion pharaonis</name>
    <name type="common">Pharaoh cuttlefish</name>
    <name type="synonym">Sepia pharaonis</name>
    <dbReference type="NCBI Taxonomy" id="158019"/>
    <lineage>
        <taxon>Eukaryota</taxon>
        <taxon>Metazoa</taxon>
        <taxon>Spiralia</taxon>
        <taxon>Lophotrochozoa</taxon>
        <taxon>Mollusca</taxon>
        <taxon>Cephalopoda</taxon>
        <taxon>Coleoidea</taxon>
        <taxon>Decapodiformes</taxon>
        <taxon>Sepiida</taxon>
        <taxon>Sepiina</taxon>
        <taxon>Sepiidae</taxon>
        <taxon>Acanthosepion</taxon>
    </lineage>
</organism>
<keyword evidence="2" id="KW-1133">Transmembrane helix</keyword>
<feature type="transmembrane region" description="Helical" evidence="2">
    <location>
        <begin position="38"/>
        <end position="58"/>
    </location>
</feature>
<feature type="region of interest" description="Disordered" evidence="1">
    <location>
        <begin position="145"/>
        <end position="192"/>
    </location>
</feature>
<feature type="compositionally biased region" description="Polar residues" evidence="1">
    <location>
        <begin position="150"/>
        <end position="162"/>
    </location>
</feature>
<feature type="transmembrane region" description="Helical" evidence="2">
    <location>
        <begin position="367"/>
        <end position="390"/>
    </location>
</feature>
<dbReference type="PANTHER" id="PTHR31025:SF9">
    <property type="entry name" value="SI:DKEY-286J15.1"/>
    <property type="match status" value="1"/>
</dbReference>
<name>A0A812B7Z9_ACAPH</name>
<evidence type="ECO:0000313" key="4">
    <source>
        <dbReference type="Proteomes" id="UP000597762"/>
    </source>
</evidence>
<dbReference type="EMBL" id="CAHIKZ030000438">
    <property type="protein sequence ID" value="CAE1174568.1"/>
    <property type="molecule type" value="Genomic_DNA"/>
</dbReference>
<proteinExistence type="predicted"/>
<evidence type="ECO:0000256" key="2">
    <source>
        <dbReference type="SAM" id="Phobius"/>
    </source>
</evidence>
<comment type="caution">
    <text evidence="3">The sequence shown here is derived from an EMBL/GenBank/DDBJ whole genome shotgun (WGS) entry which is preliminary data.</text>
</comment>
<keyword evidence="4" id="KW-1185">Reference proteome</keyword>
<dbReference type="Proteomes" id="UP000597762">
    <property type="component" value="Unassembled WGS sequence"/>
</dbReference>
<sequence>MPAYICLAISCSLSVLYFHVSSPSLSLSLSLCYYFCYIFSFFTTVSLLPMGSLLFLLLPHSFSFSSLSLSHSLNTVTIDVSSRLSLKIFGYFAVQSFIPSSRQYDSNHNCISSRGRSIIKMSSKFQGENIEFPILSPSMMSQRGKRKSSNVENITPSTSVSQDLDLADQNDDYPNEKRLKSSSSKDNIESKSPEEIRLYMEDTFDVRRSFITIEAPTIAMIKETYPYLFMDKELLVEFQRVTDLDIDHTIQEYCVKYANGIIELARNCPGSNAILQQASEVKEENVALRQYWDMVTALCLLPLLMRENLTEMVYEIGTREEPDPKGRIVPMLLSKGPIFHSDEFFLVAEEQIVQEFEEFTIADLTDIFLFFFFFFFFLFFSLSLSLSLSLRIPPQTITL</sequence>
<dbReference type="AlphaFoldDB" id="A0A812B7Z9"/>
<keyword evidence="2" id="KW-0472">Membrane</keyword>
<gene>
    <name evidence="3" type="ORF">SPHA_13155</name>
</gene>
<evidence type="ECO:0000256" key="1">
    <source>
        <dbReference type="SAM" id="MobiDB-lite"/>
    </source>
</evidence>
<keyword evidence="2" id="KW-0812">Transmembrane</keyword>
<evidence type="ECO:0000313" key="3">
    <source>
        <dbReference type="EMBL" id="CAE1174568.1"/>
    </source>
</evidence>
<protein>
    <submittedName>
        <fullName evidence="3">Uncharacterized protein</fullName>
    </submittedName>
</protein>
<accession>A0A812B7Z9</accession>
<dbReference type="PANTHER" id="PTHR31025">
    <property type="entry name" value="SI:CH211-196P9.1-RELATED"/>
    <property type="match status" value="1"/>
</dbReference>